<proteinExistence type="predicted"/>
<accession>A0A653A835</accession>
<dbReference type="PROSITE" id="PS51257">
    <property type="entry name" value="PROKAR_LIPOPROTEIN"/>
    <property type="match status" value="1"/>
</dbReference>
<organism evidence="2">
    <name type="scientific">uncultured Paludibacter sp</name>
    <dbReference type="NCBI Taxonomy" id="497635"/>
    <lineage>
        <taxon>Bacteria</taxon>
        <taxon>Pseudomonadati</taxon>
        <taxon>Bacteroidota</taxon>
        <taxon>Bacteroidia</taxon>
        <taxon>Bacteroidales</taxon>
        <taxon>Paludibacteraceae</taxon>
        <taxon>Paludibacter</taxon>
        <taxon>environmental samples</taxon>
    </lineage>
</organism>
<feature type="chain" id="PRO_5024966682" description="Lipoprotein" evidence="1">
    <location>
        <begin position="25"/>
        <end position="318"/>
    </location>
</feature>
<feature type="signal peptide" evidence="1">
    <location>
        <begin position="1"/>
        <end position="24"/>
    </location>
</feature>
<dbReference type="EMBL" id="UPXZ01000018">
    <property type="protein sequence ID" value="VBB44231.1"/>
    <property type="molecule type" value="Genomic_DNA"/>
</dbReference>
<protein>
    <recommendedName>
        <fullName evidence="3">Lipoprotein</fullName>
    </recommendedName>
</protein>
<dbReference type="AlphaFoldDB" id="A0A653A835"/>
<gene>
    <name evidence="2" type="ORF">TRIP_D250014</name>
</gene>
<evidence type="ECO:0000313" key="2">
    <source>
        <dbReference type="EMBL" id="VBB44231.1"/>
    </source>
</evidence>
<keyword evidence="1" id="KW-0732">Signal</keyword>
<reference evidence="2" key="1">
    <citation type="submission" date="2018-07" db="EMBL/GenBank/DDBJ databases">
        <authorList>
            <consortium name="Genoscope - CEA"/>
            <person name="William W."/>
        </authorList>
    </citation>
    <scope>NUCLEOTIDE SEQUENCE</scope>
    <source>
        <strain evidence="2">IK1</strain>
    </source>
</reference>
<evidence type="ECO:0000256" key="1">
    <source>
        <dbReference type="SAM" id="SignalP"/>
    </source>
</evidence>
<evidence type="ECO:0008006" key="3">
    <source>
        <dbReference type="Google" id="ProtNLM"/>
    </source>
</evidence>
<sequence length="318" mass="35612">MKKVSIKLASIFLLSILMISCDWNDDVQQQTYDYSYGISIFVNNGKVGVTSVRNKNDAISTEYWIDSVKTDSATFTDLLPANSFYRTSINKNYIASSIFRKSDNSVVVYGFTRLENLNPYNHMMYYKDNVKVKLDTTAIGMISAAAVTDNKTVFAGYFGESAQSPSGNYLLPTKPFYWDGTSYTKLPMPSGVSYFNGMSCIYIEGDDVYTSPKINFPMYWKNTEAVILSPLEGEVTQIKVVGTDVYAVGYYQKQSSSSIYTACYWKNGTITELEEGAFAYGIFIDGSDVYVTGAIGIYAASYKACYWKNGERVMLKNN</sequence>
<name>A0A653A835_9BACT</name>